<dbReference type="OrthoDB" id="9922441at2"/>
<accession>A0A085Z5Z7</accession>
<protein>
    <submittedName>
        <fullName evidence="1">Uncharacterized protein</fullName>
    </submittedName>
</protein>
<evidence type="ECO:0000313" key="2">
    <source>
        <dbReference type="Proteomes" id="UP000028713"/>
    </source>
</evidence>
<proteinExistence type="predicted"/>
<organism evidence="1 2">
    <name type="scientific">Chryseobacterium formosense</name>
    <dbReference type="NCBI Taxonomy" id="236814"/>
    <lineage>
        <taxon>Bacteria</taxon>
        <taxon>Pseudomonadati</taxon>
        <taxon>Bacteroidota</taxon>
        <taxon>Flavobacteriia</taxon>
        <taxon>Flavobacteriales</taxon>
        <taxon>Weeksellaceae</taxon>
        <taxon>Chryseobacterium group</taxon>
        <taxon>Chryseobacterium</taxon>
    </lineage>
</organism>
<evidence type="ECO:0000313" key="1">
    <source>
        <dbReference type="EMBL" id="KFE99860.1"/>
    </source>
</evidence>
<name>A0A085Z5Z7_9FLAO</name>
<dbReference type="Proteomes" id="UP000028713">
    <property type="component" value="Unassembled WGS sequence"/>
</dbReference>
<gene>
    <name evidence="1" type="ORF">IX39_04175</name>
</gene>
<sequence>MKINFTTINKKDCTTDLQKKLWNGAEEFAKTNVMKKLESAAKYLGDLQISIIIDMGKGIPSVIQNDLTEEQFITAQRALRKTLD</sequence>
<dbReference type="STRING" id="236814.IX39_04175"/>
<keyword evidence="2" id="KW-1185">Reference proteome</keyword>
<comment type="caution">
    <text evidence="1">The sequence shown here is derived from an EMBL/GenBank/DDBJ whole genome shotgun (WGS) entry which is preliminary data.</text>
</comment>
<reference evidence="1 2" key="1">
    <citation type="submission" date="2014-07" db="EMBL/GenBank/DDBJ databases">
        <title>Genome of Chryseobacterium formosense LMG 24722.</title>
        <authorList>
            <person name="Pipes S.E."/>
            <person name="Stropko S.J."/>
            <person name="Newman J.D."/>
        </authorList>
    </citation>
    <scope>NUCLEOTIDE SEQUENCE [LARGE SCALE GENOMIC DNA]</scope>
    <source>
        <strain evidence="1 2">LMG 24722</strain>
    </source>
</reference>
<dbReference type="EMBL" id="JPRP01000001">
    <property type="protein sequence ID" value="KFE99860.1"/>
    <property type="molecule type" value="Genomic_DNA"/>
</dbReference>
<dbReference type="RefSeq" id="WP_034673709.1">
    <property type="nucleotide sequence ID" value="NZ_FPAP01000003.1"/>
</dbReference>
<dbReference type="AlphaFoldDB" id="A0A085Z5Z7"/>